<accession>A0AAD8PPU5</accession>
<comment type="caution">
    <text evidence="2">The sequence shown here is derived from an EMBL/GenBank/DDBJ whole genome shotgun (WGS) entry which is preliminary data.</text>
</comment>
<sequence length="350" mass="38092">MSSDSSFMADSHTPNAALAAASCFLQALKDLLATHTDAFPNHELAARFAIIHQDSCPEPSSPPQQRLTRPSQQAIVDMIAASPAHPSERDVLKPPPSVSPYANSVVNHQYTSIERAFQYVDTLNCLLRRHPDAPLYPESSAARNTKHQNKTACLCTPQTNDPWQDLLSTGEQARPDEWRTLWRMVNLLEAGNFTSAIVADSFNAPTGSLLRSELACLFALVCRQLSRLDASHLDKPDESGGIDVVITTFTPDTVRVLQASLFLASQPPQIHVYKQLDKPMTSVTGPEVSIEWRELVSWMCAAPAGATAPEPFNDSLSILKHREETDTALGGSDSSRSTSASSTLSRDTAA</sequence>
<keyword evidence="3" id="KW-1185">Reference proteome</keyword>
<feature type="compositionally biased region" description="Low complexity" evidence="1">
    <location>
        <begin position="328"/>
        <end position="350"/>
    </location>
</feature>
<dbReference type="GeneID" id="85443206"/>
<gene>
    <name evidence="2" type="ORF">LY79DRAFT_568445</name>
</gene>
<evidence type="ECO:0000256" key="1">
    <source>
        <dbReference type="SAM" id="MobiDB-lite"/>
    </source>
</evidence>
<reference evidence="2" key="1">
    <citation type="submission" date="2021-06" db="EMBL/GenBank/DDBJ databases">
        <title>Comparative genomics, transcriptomics and evolutionary studies reveal genomic signatures of adaptation to plant cell wall in hemibiotrophic fungi.</title>
        <authorList>
            <consortium name="DOE Joint Genome Institute"/>
            <person name="Baroncelli R."/>
            <person name="Diaz J.F."/>
            <person name="Benocci T."/>
            <person name="Peng M."/>
            <person name="Battaglia E."/>
            <person name="Haridas S."/>
            <person name="Andreopoulos W."/>
            <person name="Labutti K."/>
            <person name="Pangilinan J."/>
            <person name="Floch G.L."/>
            <person name="Makela M.R."/>
            <person name="Henrissat B."/>
            <person name="Grigoriev I.V."/>
            <person name="Crouch J.A."/>
            <person name="De Vries R.P."/>
            <person name="Sukno S.A."/>
            <person name="Thon M.R."/>
        </authorList>
    </citation>
    <scope>NUCLEOTIDE SEQUENCE</scope>
    <source>
        <strain evidence="2">CBS 125086</strain>
    </source>
</reference>
<feature type="region of interest" description="Disordered" evidence="1">
    <location>
        <begin position="318"/>
        <end position="350"/>
    </location>
</feature>
<evidence type="ECO:0000313" key="3">
    <source>
        <dbReference type="Proteomes" id="UP001230504"/>
    </source>
</evidence>
<dbReference type="AlphaFoldDB" id="A0AAD8PPU5"/>
<dbReference type="RefSeq" id="XP_060409105.1">
    <property type="nucleotide sequence ID" value="XM_060558966.1"/>
</dbReference>
<organism evidence="2 3">
    <name type="scientific">Colletotrichum navitas</name>
    <dbReference type="NCBI Taxonomy" id="681940"/>
    <lineage>
        <taxon>Eukaryota</taxon>
        <taxon>Fungi</taxon>
        <taxon>Dikarya</taxon>
        <taxon>Ascomycota</taxon>
        <taxon>Pezizomycotina</taxon>
        <taxon>Sordariomycetes</taxon>
        <taxon>Hypocreomycetidae</taxon>
        <taxon>Glomerellales</taxon>
        <taxon>Glomerellaceae</taxon>
        <taxon>Colletotrichum</taxon>
        <taxon>Colletotrichum graminicola species complex</taxon>
    </lineage>
</organism>
<protein>
    <submittedName>
        <fullName evidence="2">Uncharacterized protein</fullName>
    </submittedName>
</protein>
<dbReference type="EMBL" id="JAHLJV010000091">
    <property type="protein sequence ID" value="KAK1573488.1"/>
    <property type="molecule type" value="Genomic_DNA"/>
</dbReference>
<name>A0AAD8PPU5_9PEZI</name>
<evidence type="ECO:0000313" key="2">
    <source>
        <dbReference type="EMBL" id="KAK1573488.1"/>
    </source>
</evidence>
<proteinExistence type="predicted"/>
<dbReference type="Proteomes" id="UP001230504">
    <property type="component" value="Unassembled WGS sequence"/>
</dbReference>